<comment type="caution">
    <text evidence="2">The sequence shown here is derived from an EMBL/GenBank/DDBJ whole genome shotgun (WGS) entry which is preliminary data.</text>
</comment>
<accession>A0A4Q5HI86</accession>
<keyword evidence="3" id="KW-1185">Reference proteome</keyword>
<keyword evidence="2" id="KW-0378">Hydrolase</keyword>
<dbReference type="Proteomes" id="UP000291191">
    <property type="component" value="Unassembled WGS sequence"/>
</dbReference>
<evidence type="ECO:0000313" key="2">
    <source>
        <dbReference type="EMBL" id="RYT82529.1"/>
    </source>
</evidence>
<sequence>MEKWRVYERIVALLSTEKYDDPSLTVIPNARVTGLISNRKRQIDVLIDYRFEHDLTRRMVIDAKERKRPIDIKEVESFEGLMKDVGAQRGVLVCTNGYTKAAKNRAQKHIGIEIIPAEEIDTFNFNSWDNCLHQKCEDGLVLWDRYFGVSIQDSPPYVMATGKCDVCHRFHIWCWSCGNRKVLGNEDEWQCSCKEPWFWLTAIEPEEDNTKSIYLLFCSASDIKIVDRIPL</sequence>
<keyword evidence="2" id="KW-0255">Endonuclease</keyword>
<dbReference type="GO" id="GO:0004519">
    <property type="term" value="F:endonuclease activity"/>
    <property type="evidence" value="ECO:0007669"/>
    <property type="project" value="UniProtKB-KW"/>
</dbReference>
<dbReference type="Gene3D" id="3.40.1350.10">
    <property type="match status" value="1"/>
</dbReference>
<dbReference type="GO" id="GO:0003677">
    <property type="term" value="F:DNA binding"/>
    <property type="evidence" value="ECO:0007669"/>
    <property type="project" value="InterPro"/>
</dbReference>
<dbReference type="SUPFAM" id="SSF52980">
    <property type="entry name" value="Restriction endonuclease-like"/>
    <property type="match status" value="1"/>
</dbReference>
<evidence type="ECO:0000259" key="1">
    <source>
        <dbReference type="Pfam" id="PF04471"/>
    </source>
</evidence>
<dbReference type="OrthoDB" id="1454447at2"/>
<dbReference type="AlphaFoldDB" id="A0A4Q5HI86"/>
<organism evidence="2 3">
    <name type="scientific">Bacteroides intestinalis</name>
    <dbReference type="NCBI Taxonomy" id="329854"/>
    <lineage>
        <taxon>Bacteria</taxon>
        <taxon>Pseudomonadati</taxon>
        <taxon>Bacteroidota</taxon>
        <taxon>Bacteroidia</taxon>
        <taxon>Bacteroidales</taxon>
        <taxon>Bacteroidaceae</taxon>
        <taxon>Bacteroides</taxon>
    </lineage>
</organism>
<name>A0A4Q5HI86_9BACE</name>
<reference evidence="2 3" key="1">
    <citation type="journal article" date="2019" name="Science, e1252229">
        <title>Invertible promoters mediate bacterial phase variation, antibiotic resistance, and host adaptation in the gut.</title>
        <authorList>
            <person name="Jiang X."/>
            <person name="Hall A.B."/>
            <person name="Arthur T.D."/>
            <person name="Plichta D.R."/>
            <person name="Covington C.T."/>
            <person name="Poyet M."/>
            <person name="Crothers J."/>
            <person name="Moses P.L."/>
            <person name="Tolonen A.C."/>
            <person name="Vlamakis H."/>
            <person name="Alm E.J."/>
            <person name="Xavier R.J."/>
        </authorList>
    </citation>
    <scope>NUCLEOTIDE SEQUENCE [LARGE SCALE GENOMIC DNA]</scope>
    <source>
        <strain evidence="3">bf_0095</strain>
    </source>
</reference>
<dbReference type="GO" id="GO:0009307">
    <property type="term" value="P:DNA restriction-modification system"/>
    <property type="evidence" value="ECO:0007669"/>
    <property type="project" value="InterPro"/>
</dbReference>
<dbReference type="RefSeq" id="WP_118216025.1">
    <property type="nucleotide sequence ID" value="NZ_QSKS01000001.1"/>
</dbReference>
<dbReference type="EMBL" id="RCXO01000002">
    <property type="protein sequence ID" value="RYT82529.1"/>
    <property type="molecule type" value="Genomic_DNA"/>
</dbReference>
<dbReference type="InterPro" id="IPR007560">
    <property type="entry name" value="Restrct_endonuc_IV_Mrr"/>
</dbReference>
<keyword evidence="2" id="KW-0540">Nuclease</keyword>
<dbReference type="Pfam" id="PF04471">
    <property type="entry name" value="Mrr_cat"/>
    <property type="match status" value="1"/>
</dbReference>
<proteinExistence type="predicted"/>
<dbReference type="InterPro" id="IPR011856">
    <property type="entry name" value="tRNA_endonuc-like_dom_sf"/>
</dbReference>
<evidence type="ECO:0000313" key="3">
    <source>
        <dbReference type="Proteomes" id="UP000291191"/>
    </source>
</evidence>
<dbReference type="InterPro" id="IPR011335">
    <property type="entry name" value="Restrct_endonuc-II-like"/>
</dbReference>
<protein>
    <submittedName>
        <fullName evidence="2">Restriction endonuclease</fullName>
    </submittedName>
</protein>
<feature type="domain" description="Restriction endonuclease type IV Mrr" evidence="1">
    <location>
        <begin position="38"/>
        <end position="120"/>
    </location>
</feature>
<gene>
    <name evidence="2" type="ORF">EAJ06_02640</name>
</gene>